<accession>A0AAW0AV32</accession>
<feature type="region of interest" description="Disordered" evidence="1">
    <location>
        <begin position="1"/>
        <end position="25"/>
    </location>
</feature>
<evidence type="ECO:0000313" key="4">
    <source>
        <dbReference type="Proteomes" id="UP001362999"/>
    </source>
</evidence>
<organism evidence="3 4">
    <name type="scientific">Favolaschia claudopus</name>
    <dbReference type="NCBI Taxonomy" id="2862362"/>
    <lineage>
        <taxon>Eukaryota</taxon>
        <taxon>Fungi</taxon>
        <taxon>Dikarya</taxon>
        <taxon>Basidiomycota</taxon>
        <taxon>Agaricomycotina</taxon>
        <taxon>Agaricomycetes</taxon>
        <taxon>Agaricomycetidae</taxon>
        <taxon>Agaricales</taxon>
        <taxon>Marasmiineae</taxon>
        <taxon>Mycenaceae</taxon>
        <taxon>Favolaschia</taxon>
    </lineage>
</organism>
<evidence type="ECO:0000256" key="1">
    <source>
        <dbReference type="SAM" id="MobiDB-lite"/>
    </source>
</evidence>
<name>A0AAW0AV32_9AGAR</name>
<feature type="transmembrane region" description="Helical" evidence="2">
    <location>
        <begin position="142"/>
        <end position="165"/>
    </location>
</feature>
<sequence length="347" mass="37112">MSSSQRPSRRSKVSTPTHAKATSCPSIRVPDVAIASASGAIEAPLTRVGSSQPKATSSANLQLAGFQSEPDATNDDNSRSPSPCLPHLKSVLLLPWPQSTYPLSSTPSLFIHDMHVALSRSPSSPACIYVYTTLPRRSPAQIAAISTLLLTLTLSSILNFLFSWICRPATVTSTALLAFYSSSHTPRLHIIPYRTRYARSIPRLPSLPFSHSARPHSSHLRSICANLGSPSSLAPRQVLVSPSSACAPVAELSQLAGLNALAAYRPLAACSSLCLSAPYLTFGLTTFISSPSPDFRPSFTSPRHLIPSSSILFSSLPPPLLYVLIVLLLLLPSLPLQSTHPLLPRRA</sequence>
<proteinExistence type="predicted"/>
<dbReference type="Proteomes" id="UP001362999">
    <property type="component" value="Unassembled WGS sequence"/>
</dbReference>
<gene>
    <name evidence="3" type="ORF">R3P38DRAFT_3202149</name>
</gene>
<evidence type="ECO:0000256" key="2">
    <source>
        <dbReference type="SAM" id="Phobius"/>
    </source>
</evidence>
<comment type="caution">
    <text evidence="3">The sequence shown here is derived from an EMBL/GenBank/DDBJ whole genome shotgun (WGS) entry which is preliminary data.</text>
</comment>
<evidence type="ECO:0000313" key="3">
    <source>
        <dbReference type="EMBL" id="KAK7016876.1"/>
    </source>
</evidence>
<dbReference type="AlphaFoldDB" id="A0AAW0AV32"/>
<keyword evidence="2" id="KW-0812">Transmembrane</keyword>
<keyword evidence="2" id="KW-1133">Transmembrane helix</keyword>
<keyword evidence="4" id="KW-1185">Reference proteome</keyword>
<feature type="transmembrane region" description="Helical" evidence="2">
    <location>
        <begin position="319"/>
        <end position="336"/>
    </location>
</feature>
<keyword evidence="2" id="KW-0472">Membrane</keyword>
<dbReference type="EMBL" id="JAWWNJ010000049">
    <property type="protein sequence ID" value="KAK7016876.1"/>
    <property type="molecule type" value="Genomic_DNA"/>
</dbReference>
<protein>
    <submittedName>
        <fullName evidence="3">Uncharacterized protein</fullName>
    </submittedName>
</protein>
<reference evidence="3 4" key="1">
    <citation type="journal article" date="2024" name="J Genomics">
        <title>Draft genome sequencing and assembly of Favolaschia claudopus CIRM-BRFM 2984 isolated from oak limbs.</title>
        <authorList>
            <person name="Navarro D."/>
            <person name="Drula E."/>
            <person name="Chaduli D."/>
            <person name="Cazenave R."/>
            <person name="Ahrendt S."/>
            <person name="Wang J."/>
            <person name="Lipzen A."/>
            <person name="Daum C."/>
            <person name="Barry K."/>
            <person name="Grigoriev I.V."/>
            <person name="Favel A."/>
            <person name="Rosso M.N."/>
            <person name="Martin F."/>
        </authorList>
    </citation>
    <scope>NUCLEOTIDE SEQUENCE [LARGE SCALE GENOMIC DNA]</scope>
    <source>
        <strain evidence="3 4">CIRM-BRFM 2984</strain>
    </source>
</reference>